<dbReference type="Proteomes" id="UP001515480">
    <property type="component" value="Unassembled WGS sequence"/>
</dbReference>
<name>A0AB34JKQ2_PRYPA</name>
<comment type="caution">
    <text evidence="2">The sequence shown here is derived from an EMBL/GenBank/DDBJ whole genome shotgun (WGS) entry which is preliminary data.</text>
</comment>
<evidence type="ECO:0000313" key="3">
    <source>
        <dbReference type="Proteomes" id="UP001515480"/>
    </source>
</evidence>
<organism evidence="2 3">
    <name type="scientific">Prymnesium parvum</name>
    <name type="common">Toxic golden alga</name>
    <dbReference type="NCBI Taxonomy" id="97485"/>
    <lineage>
        <taxon>Eukaryota</taxon>
        <taxon>Haptista</taxon>
        <taxon>Haptophyta</taxon>
        <taxon>Prymnesiophyceae</taxon>
        <taxon>Prymnesiales</taxon>
        <taxon>Prymnesiaceae</taxon>
        <taxon>Prymnesium</taxon>
    </lineage>
</organism>
<keyword evidence="1" id="KW-0812">Transmembrane</keyword>
<keyword evidence="1" id="KW-1133">Transmembrane helix</keyword>
<accession>A0AB34JKQ2</accession>
<dbReference type="AlphaFoldDB" id="A0AB34JKQ2"/>
<keyword evidence="1" id="KW-0472">Membrane</keyword>
<evidence type="ECO:0000313" key="2">
    <source>
        <dbReference type="EMBL" id="KAL1522258.1"/>
    </source>
</evidence>
<gene>
    <name evidence="2" type="ORF">AB1Y20_017253</name>
</gene>
<protein>
    <submittedName>
        <fullName evidence="2">Uncharacterized protein</fullName>
    </submittedName>
</protein>
<dbReference type="EMBL" id="JBGBPQ010000006">
    <property type="protein sequence ID" value="KAL1522258.1"/>
    <property type="molecule type" value="Genomic_DNA"/>
</dbReference>
<keyword evidence="3" id="KW-1185">Reference proteome</keyword>
<proteinExistence type="predicted"/>
<feature type="transmembrane region" description="Helical" evidence="1">
    <location>
        <begin position="228"/>
        <end position="249"/>
    </location>
</feature>
<reference evidence="2 3" key="1">
    <citation type="journal article" date="2024" name="Science">
        <title>Giant polyketide synthase enzymes in the biosynthesis of giant marine polyether toxins.</title>
        <authorList>
            <person name="Fallon T.R."/>
            <person name="Shende V.V."/>
            <person name="Wierzbicki I.H."/>
            <person name="Pendleton A.L."/>
            <person name="Watervoot N.F."/>
            <person name="Auber R.P."/>
            <person name="Gonzalez D.J."/>
            <person name="Wisecaver J.H."/>
            <person name="Moore B.S."/>
        </authorList>
    </citation>
    <scope>NUCLEOTIDE SEQUENCE [LARGE SCALE GENOMIC DNA]</scope>
    <source>
        <strain evidence="2 3">12B1</strain>
    </source>
</reference>
<sequence length="271" mass="30465">MMFALLPTRRAALLDADQEVRLAAAPRAAALRAVMAIEQKTFTRASDVLSLGERVTQVDVVNVLGRWQTVEDWDTVGALVEMDKLFDASGTPLEKLEPWSEMVDGRRLMSLSEEEKLLVSPARSPNRRAWCKRNGQAQRWWHNENVPLLRFTSAKLAASVGMTVTEMNARKVNPLALEVVFDALAQSQSGIVLKEKCNARRALYETRSGAFDSTAFAKDLARARKTVVLSYAVFPGVFQLVALVIFFRVDGYHLMLEYFERFSMAYRTPGM</sequence>
<evidence type="ECO:0000256" key="1">
    <source>
        <dbReference type="SAM" id="Phobius"/>
    </source>
</evidence>